<evidence type="ECO:0000256" key="1">
    <source>
        <dbReference type="SAM" id="SignalP"/>
    </source>
</evidence>
<gene>
    <name evidence="2" type="ORF">PPL_02722</name>
</gene>
<keyword evidence="3" id="KW-1185">Reference proteome</keyword>
<evidence type="ECO:0000313" key="2">
    <source>
        <dbReference type="EMBL" id="EFA83656.1"/>
    </source>
</evidence>
<accession>D3B2V8</accession>
<dbReference type="AlphaFoldDB" id="D3B2V8"/>
<protein>
    <submittedName>
        <fullName evidence="2">Uncharacterized protein</fullName>
    </submittedName>
</protein>
<feature type="signal peptide" evidence="1">
    <location>
        <begin position="1"/>
        <end position="19"/>
    </location>
</feature>
<dbReference type="GeneID" id="31358245"/>
<dbReference type="InParanoid" id="D3B2V8"/>
<dbReference type="RefSeq" id="XP_020435773.1">
    <property type="nucleotide sequence ID" value="XM_020573701.1"/>
</dbReference>
<reference evidence="2 3" key="1">
    <citation type="journal article" date="2011" name="Genome Res.">
        <title>Phylogeny-wide analysis of social amoeba genomes highlights ancient origins for complex intercellular communication.</title>
        <authorList>
            <person name="Heidel A.J."/>
            <person name="Lawal H.M."/>
            <person name="Felder M."/>
            <person name="Schilde C."/>
            <person name="Helps N.R."/>
            <person name="Tunggal B."/>
            <person name="Rivero F."/>
            <person name="John U."/>
            <person name="Schleicher M."/>
            <person name="Eichinger L."/>
            <person name="Platzer M."/>
            <person name="Noegel A.A."/>
            <person name="Schaap P."/>
            <person name="Gloeckner G."/>
        </authorList>
    </citation>
    <scope>NUCLEOTIDE SEQUENCE [LARGE SCALE GENOMIC DNA]</scope>
    <source>
        <strain evidence="3">ATCC 26659 / Pp 5 / PN500</strain>
    </source>
</reference>
<comment type="caution">
    <text evidence="2">The sequence shown here is derived from an EMBL/GenBank/DDBJ whole genome shotgun (WGS) entry which is preliminary data.</text>
</comment>
<keyword evidence="1" id="KW-0732">Signal</keyword>
<dbReference type="Proteomes" id="UP000001396">
    <property type="component" value="Unassembled WGS sequence"/>
</dbReference>
<feature type="chain" id="PRO_5003041294" evidence="1">
    <location>
        <begin position="20"/>
        <end position="157"/>
    </location>
</feature>
<dbReference type="EMBL" id="ADBJ01000010">
    <property type="protein sequence ID" value="EFA83656.1"/>
    <property type="molecule type" value="Genomic_DNA"/>
</dbReference>
<evidence type="ECO:0000313" key="3">
    <source>
        <dbReference type="Proteomes" id="UP000001396"/>
    </source>
</evidence>
<name>D3B2V8_HETP5</name>
<organism evidence="2 3">
    <name type="scientific">Heterostelium pallidum (strain ATCC 26659 / Pp 5 / PN500)</name>
    <name type="common">Cellular slime mold</name>
    <name type="synonym">Polysphondylium pallidum</name>
    <dbReference type="NCBI Taxonomy" id="670386"/>
    <lineage>
        <taxon>Eukaryota</taxon>
        <taxon>Amoebozoa</taxon>
        <taxon>Evosea</taxon>
        <taxon>Eumycetozoa</taxon>
        <taxon>Dictyostelia</taxon>
        <taxon>Acytosteliales</taxon>
        <taxon>Acytosteliaceae</taxon>
        <taxon>Heterostelium</taxon>
    </lineage>
</organism>
<sequence>MRILLITLLFILGVSVCRAQYPYQGIYDITRDFQGIDANNNYSKYLDQYRIQVLLAVFNRWMEIQAEIQSIEFEKRKYQQYLIMTLIQNGGLSLRAPTYPPYPSDPYKYWGTHIFVYKQLLPFLSKIQSQAPNFQTSPAFLENGLSNLLNQWNPDRQ</sequence>
<proteinExistence type="predicted"/>